<reference evidence="4" key="2">
    <citation type="submission" date="2020-10" db="EMBL/GenBank/DDBJ databases">
        <authorList>
            <person name="Scholz U."/>
            <person name="Mascher M."/>
            <person name="Fiebig A."/>
        </authorList>
    </citation>
    <scope>NUCLEOTIDE SEQUENCE [LARGE SCALE GENOMIC DNA]</scope>
    <source>
        <strain evidence="4">cv. Morex</strain>
    </source>
</reference>
<name>M0WK00_HORVV</name>
<keyword evidence="2" id="KW-0804">Transcription</keyword>
<evidence type="ECO:0000313" key="5">
    <source>
        <dbReference type="Proteomes" id="UP000011116"/>
    </source>
</evidence>
<accession>M0WK00</accession>
<keyword evidence="3" id="KW-0809">Transit peptide</keyword>
<sequence length="384" mass="42164">MLRLRSRVPSHILSSPSTSPGPPLRRLLSAAAPVLFPNPGFVVEDYLVSTCGLTRAQSIKASAKLSHLKSPAKPDAVLAFLVGLGLSGDDVAAVVAKDPKFLCSGVERTLAPVVAGLSGLGLSRSEVALLVSLAPDNFRCRPIVSKLRYCLPLFGSSENLLRAARHDASILSLRPERTAKPNIAFLQECGLSACDIAKLCGCVPRLLITNLERVREMVTLADGLGVPRGSGMFRHALQAVAFFSDKKMAATVDQLKKTLRWSDAEVRIALPKAPFVLRKPKESLQRRSEFLISEVGFEPAYIAHRPIMLCYSIEGRLRPRYYVVKFLKENGLLKRNPSYFTIFKMGEKLFVEKYICPHKEAAPYLVEDYADACRGEVPSRLMSA</sequence>
<evidence type="ECO:0000256" key="2">
    <source>
        <dbReference type="ARBA" id="ARBA00022472"/>
    </source>
</evidence>
<dbReference type="SMART" id="SM00733">
    <property type="entry name" value="Mterf"/>
    <property type="match status" value="5"/>
</dbReference>
<gene>
    <name evidence="4" type="primary">LOC123443056</name>
</gene>
<dbReference type="FunFam" id="1.25.70.10:FF:000001">
    <property type="entry name" value="Mitochondrial transcription termination factor-like"/>
    <property type="match status" value="1"/>
</dbReference>
<evidence type="ECO:0000256" key="3">
    <source>
        <dbReference type="ARBA" id="ARBA00022946"/>
    </source>
</evidence>
<protein>
    <submittedName>
        <fullName evidence="4">Uncharacterized protein</fullName>
    </submittedName>
</protein>
<keyword evidence="2" id="KW-0805">Transcription regulation</keyword>
<proteinExistence type="inferred from homology"/>
<dbReference type="AlphaFoldDB" id="M0WK00"/>
<dbReference type="GO" id="GO:0009507">
    <property type="term" value="C:chloroplast"/>
    <property type="evidence" value="ECO:0000318"/>
    <property type="project" value="GO_Central"/>
</dbReference>
<dbReference type="GO" id="GO:0009658">
    <property type="term" value="P:chloroplast organization"/>
    <property type="evidence" value="ECO:0000318"/>
    <property type="project" value="GO_Central"/>
</dbReference>
<dbReference type="RefSeq" id="XP_044975230.1">
    <property type="nucleotide sequence ID" value="XM_045119295.1"/>
</dbReference>
<reference evidence="4" key="3">
    <citation type="submission" date="2022-01" db="UniProtKB">
        <authorList>
            <consortium name="EnsemblPlants"/>
        </authorList>
    </citation>
    <scope>IDENTIFICATION</scope>
    <source>
        <strain evidence="4">subsp. vulgare</strain>
    </source>
</reference>
<dbReference type="Proteomes" id="UP000011116">
    <property type="component" value="Chromosome 3H"/>
</dbReference>
<dbReference type="EnsemblPlants" id="HORVU.MOREX.r3.3HG0241790.1">
    <property type="protein sequence ID" value="HORVU.MOREX.r3.3HG0241790.1.CDS1"/>
    <property type="gene ID" value="HORVU.MOREX.r3.3HG0241790"/>
</dbReference>
<dbReference type="GO" id="GO:0003676">
    <property type="term" value="F:nucleic acid binding"/>
    <property type="evidence" value="ECO:0007669"/>
    <property type="project" value="InterPro"/>
</dbReference>
<dbReference type="Pfam" id="PF02536">
    <property type="entry name" value="mTERF"/>
    <property type="match status" value="1"/>
</dbReference>
<dbReference type="Gramene" id="HORVU.MOREX.r2.3HG0200770.1">
    <property type="protein sequence ID" value="HORVU.MOREX.r2.3HG0200770.1.CDS.1"/>
    <property type="gene ID" value="HORVU.MOREX.r2.3HG0200770"/>
</dbReference>
<dbReference type="InterPro" id="IPR003690">
    <property type="entry name" value="MTERF"/>
</dbReference>
<comment type="similarity">
    <text evidence="1">Belongs to the mTERF family.</text>
</comment>
<dbReference type="OrthoDB" id="632768at2759"/>
<dbReference type="GeneID" id="123443056"/>
<evidence type="ECO:0000313" key="4">
    <source>
        <dbReference type="EnsemblPlants" id="HORVU.MOREX.r3.3HG0241790.1.CDS1"/>
    </source>
</evidence>
<dbReference type="Gramene" id="HORVU.MOREX.r3.3HG0241790.1">
    <property type="protein sequence ID" value="HORVU.MOREX.r3.3HG0241790.1.CDS1"/>
    <property type="gene ID" value="HORVU.MOREX.r3.3HG0241790"/>
</dbReference>
<dbReference type="PANTHER" id="PTHR13068">
    <property type="entry name" value="CGI-12 PROTEIN-RELATED"/>
    <property type="match status" value="1"/>
</dbReference>
<dbReference type="eggNOG" id="KOG1267">
    <property type="taxonomic scope" value="Eukaryota"/>
</dbReference>
<dbReference type="Gene3D" id="1.25.70.10">
    <property type="entry name" value="Transcription termination factor 3, mitochondrial"/>
    <property type="match status" value="2"/>
</dbReference>
<keyword evidence="5" id="KW-1185">Reference proteome</keyword>
<reference evidence="5" key="1">
    <citation type="journal article" date="2012" name="Nature">
        <title>A physical, genetic and functional sequence assembly of the barley genome.</title>
        <authorList>
            <consortium name="The International Barley Genome Sequencing Consortium"/>
            <person name="Mayer K.F."/>
            <person name="Waugh R."/>
            <person name="Brown J.W."/>
            <person name="Schulman A."/>
            <person name="Langridge P."/>
            <person name="Platzer M."/>
            <person name="Fincher G.B."/>
            <person name="Muehlbauer G.J."/>
            <person name="Sato K."/>
            <person name="Close T.J."/>
            <person name="Wise R.P."/>
            <person name="Stein N."/>
        </authorList>
    </citation>
    <scope>NUCLEOTIDE SEQUENCE [LARGE SCALE GENOMIC DNA]</scope>
    <source>
        <strain evidence="5">cv. Morex</strain>
    </source>
</reference>
<dbReference type="ExpressionAtlas" id="M0WK00">
    <property type="expression patterns" value="baseline and differential"/>
</dbReference>
<dbReference type="GO" id="GO:0006353">
    <property type="term" value="P:DNA-templated transcription termination"/>
    <property type="evidence" value="ECO:0007669"/>
    <property type="project" value="UniProtKB-KW"/>
</dbReference>
<evidence type="ECO:0000256" key="1">
    <source>
        <dbReference type="ARBA" id="ARBA00007692"/>
    </source>
</evidence>
<dbReference type="InterPro" id="IPR038538">
    <property type="entry name" value="MTERF_sf"/>
</dbReference>
<dbReference type="KEGG" id="hvg:123443056"/>
<dbReference type="PANTHER" id="PTHR13068:SF234">
    <property type="match status" value="1"/>
</dbReference>
<dbReference type="PaxDb" id="4513-MLOC_52242.2"/>
<organism evidence="4 5">
    <name type="scientific">Hordeum vulgare subsp. vulgare</name>
    <name type="common">Domesticated barley</name>
    <dbReference type="NCBI Taxonomy" id="112509"/>
    <lineage>
        <taxon>Eukaryota</taxon>
        <taxon>Viridiplantae</taxon>
        <taxon>Streptophyta</taxon>
        <taxon>Embryophyta</taxon>
        <taxon>Tracheophyta</taxon>
        <taxon>Spermatophyta</taxon>
        <taxon>Magnoliopsida</taxon>
        <taxon>Liliopsida</taxon>
        <taxon>Poales</taxon>
        <taxon>Poaceae</taxon>
        <taxon>BOP clade</taxon>
        <taxon>Pooideae</taxon>
        <taxon>Triticodae</taxon>
        <taxon>Triticeae</taxon>
        <taxon>Hordeinae</taxon>
        <taxon>Hordeum</taxon>
    </lineage>
</organism>
<keyword evidence="2" id="KW-0806">Transcription termination</keyword>